<evidence type="ECO:0000313" key="2">
    <source>
        <dbReference type="Proteomes" id="UP001054945"/>
    </source>
</evidence>
<dbReference type="Proteomes" id="UP001054945">
    <property type="component" value="Unassembled WGS sequence"/>
</dbReference>
<proteinExistence type="predicted"/>
<sequence>MLPDFEGHRKGENMILPDIPTTYMDTPKAAFLILPEAAFLGIHILQTLIRRDYPTHKFNTYIPRECNYSFVIRIYLLQFRRLMIKSLKLLYIMKIDLISNKLAITGTLLDHKTSVRFRLSNQDK</sequence>
<dbReference type="EMBL" id="BPLR01008488">
    <property type="protein sequence ID" value="GIY25085.1"/>
    <property type="molecule type" value="Genomic_DNA"/>
</dbReference>
<name>A0AAV4RXS1_CAEEX</name>
<accession>A0AAV4RXS1</accession>
<comment type="caution">
    <text evidence="1">The sequence shown here is derived from an EMBL/GenBank/DDBJ whole genome shotgun (WGS) entry which is preliminary data.</text>
</comment>
<gene>
    <name evidence="1" type="ORF">CEXT_196541</name>
</gene>
<keyword evidence="2" id="KW-1185">Reference proteome</keyword>
<dbReference type="AlphaFoldDB" id="A0AAV4RXS1"/>
<evidence type="ECO:0000313" key="1">
    <source>
        <dbReference type="EMBL" id="GIY25085.1"/>
    </source>
</evidence>
<reference evidence="1 2" key="1">
    <citation type="submission" date="2021-06" db="EMBL/GenBank/DDBJ databases">
        <title>Caerostris extrusa draft genome.</title>
        <authorList>
            <person name="Kono N."/>
            <person name="Arakawa K."/>
        </authorList>
    </citation>
    <scope>NUCLEOTIDE SEQUENCE [LARGE SCALE GENOMIC DNA]</scope>
</reference>
<organism evidence="1 2">
    <name type="scientific">Caerostris extrusa</name>
    <name type="common">Bark spider</name>
    <name type="synonym">Caerostris bankana</name>
    <dbReference type="NCBI Taxonomy" id="172846"/>
    <lineage>
        <taxon>Eukaryota</taxon>
        <taxon>Metazoa</taxon>
        <taxon>Ecdysozoa</taxon>
        <taxon>Arthropoda</taxon>
        <taxon>Chelicerata</taxon>
        <taxon>Arachnida</taxon>
        <taxon>Araneae</taxon>
        <taxon>Araneomorphae</taxon>
        <taxon>Entelegynae</taxon>
        <taxon>Araneoidea</taxon>
        <taxon>Araneidae</taxon>
        <taxon>Caerostris</taxon>
    </lineage>
</organism>
<protein>
    <submittedName>
        <fullName evidence="1">Uncharacterized protein</fullName>
    </submittedName>
</protein>